<dbReference type="RefSeq" id="WP_209876468.1">
    <property type="nucleotide sequence ID" value="NZ_JAGGLV010000015.1"/>
</dbReference>
<keyword evidence="2" id="KW-0547">Nucleotide-binding</keyword>
<keyword evidence="4" id="KW-0342">GTP-binding</keyword>
<dbReference type="EMBL" id="JAGGLV010000015">
    <property type="protein sequence ID" value="MBP2114106.1"/>
    <property type="molecule type" value="Genomic_DNA"/>
</dbReference>
<dbReference type="GO" id="GO:0051301">
    <property type="term" value="P:cell division"/>
    <property type="evidence" value="ECO:0007669"/>
    <property type="project" value="UniProtKB-KW"/>
</dbReference>
<keyword evidence="3" id="KW-0378">Hydrolase</keyword>
<evidence type="ECO:0000313" key="7">
    <source>
        <dbReference type="EMBL" id="MBP2114106.1"/>
    </source>
</evidence>
<gene>
    <name evidence="7" type="ORF">J2Z70_004267</name>
</gene>
<reference evidence="7 8" key="1">
    <citation type="submission" date="2021-03" db="EMBL/GenBank/DDBJ databases">
        <title>Genomic Encyclopedia of Type Strains, Phase IV (KMG-IV): sequencing the most valuable type-strain genomes for metagenomic binning, comparative biology and taxonomic classification.</title>
        <authorList>
            <person name="Goeker M."/>
        </authorList>
    </citation>
    <scope>NUCLEOTIDE SEQUENCE [LARGE SCALE GENOMIC DNA]</scope>
    <source>
        <strain evidence="7 8">DSM 101953</strain>
    </source>
</reference>
<accession>A0ABS4NVM9</accession>
<evidence type="ECO:0000256" key="2">
    <source>
        <dbReference type="ARBA" id="ARBA00022741"/>
    </source>
</evidence>
<dbReference type="InterPro" id="IPR027094">
    <property type="entry name" value="Mitofusin_fam"/>
</dbReference>
<keyword evidence="7" id="KW-0132">Cell division</keyword>
<proteinExistence type="predicted"/>
<keyword evidence="8" id="KW-1185">Reference proteome</keyword>
<evidence type="ECO:0000313" key="8">
    <source>
        <dbReference type="Proteomes" id="UP000773462"/>
    </source>
</evidence>
<organism evidence="7 8">
    <name type="scientific">Paenibacillus silagei</name>
    <dbReference type="NCBI Taxonomy" id="1670801"/>
    <lineage>
        <taxon>Bacteria</taxon>
        <taxon>Bacillati</taxon>
        <taxon>Bacillota</taxon>
        <taxon>Bacilli</taxon>
        <taxon>Bacillales</taxon>
        <taxon>Paenibacillaceae</taxon>
        <taxon>Paenibacillus</taxon>
    </lineage>
</organism>
<dbReference type="SUPFAM" id="SSF52540">
    <property type="entry name" value="P-loop containing nucleoside triphosphate hydrolases"/>
    <property type="match status" value="1"/>
</dbReference>
<protein>
    <submittedName>
        <fullName evidence="7">GTP-binding protein EngB required for normal cell division</fullName>
    </submittedName>
</protein>
<evidence type="ECO:0000256" key="1">
    <source>
        <dbReference type="ARBA" id="ARBA00004370"/>
    </source>
</evidence>
<dbReference type="InterPro" id="IPR027417">
    <property type="entry name" value="P-loop_NTPase"/>
</dbReference>
<comment type="subcellular location">
    <subcellularLocation>
        <location evidence="1">Membrane</location>
    </subcellularLocation>
</comment>
<evidence type="ECO:0000256" key="3">
    <source>
        <dbReference type="ARBA" id="ARBA00022801"/>
    </source>
</evidence>
<name>A0ABS4NVM9_9BACL</name>
<evidence type="ECO:0000259" key="6">
    <source>
        <dbReference type="Pfam" id="PF00350"/>
    </source>
</evidence>
<keyword evidence="7" id="KW-0131">Cell cycle</keyword>
<dbReference type="Gene3D" id="3.40.50.300">
    <property type="entry name" value="P-loop containing nucleotide triphosphate hydrolases"/>
    <property type="match status" value="1"/>
</dbReference>
<dbReference type="InterPro" id="IPR045063">
    <property type="entry name" value="Dynamin_N"/>
</dbReference>
<dbReference type="PANTHER" id="PTHR10465:SF0">
    <property type="entry name" value="SARCALUMENIN"/>
    <property type="match status" value="1"/>
</dbReference>
<comment type="caution">
    <text evidence="7">The sequence shown here is derived from an EMBL/GenBank/DDBJ whole genome shotgun (WGS) entry which is preliminary data.</text>
</comment>
<dbReference type="PANTHER" id="PTHR10465">
    <property type="entry name" value="TRANSMEMBRANE GTPASE FZO1"/>
    <property type="match status" value="1"/>
</dbReference>
<sequence>MSYDAQVTDKLRSNFELLRTVIRYSKHPDLKVDLSRIEDIIGRQIPETLQKNAPADFHVLFTNFKNEFEKFKDFILFDKLIGKNVVSLGGGFSSGKSSFLNALMGKRVLPADIDPSTSVPTYIVNGPDHQVQGINIFNTKIDLELKAIQRITHGFGKVDDEHDRPLTDPVTLGHLMNSIFLTTPWHHYDHIAFLDTPGYTKADDKNHSAKTDEQIARTHLNSSQFILWFIQADAGTITEEDITFIRSLREDIPKLIIVNKADKKPEQDLREIITKTKKVLAIKGIAYLDVLAFSNLQPDLYDSAAIRDQLDRWNAQVYESKFARNFKTIFIRCKQFYENEIEQESRRLNRLNKSRTLTDDPTISECLDSLITEITHSIAGLKSVNHALRQLQTDFFTEIKLISDLAGIAMPEPSESELIQENLTNPLQLLKGYRQKKGISSDDSAFRLLQNTFSSLKPAIAVQPGGSEYVDQLVGLIRSNCAVIQQDIHIQDACKASTLYAEIFNTHLSPGE</sequence>
<dbReference type="Pfam" id="PF00350">
    <property type="entry name" value="Dynamin_N"/>
    <property type="match status" value="1"/>
</dbReference>
<evidence type="ECO:0000256" key="5">
    <source>
        <dbReference type="ARBA" id="ARBA00023136"/>
    </source>
</evidence>
<dbReference type="Proteomes" id="UP000773462">
    <property type="component" value="Unassembled WGS sequence"/>
</dbReference>
<keyword evidence="5" id="KW-0472">Membrane</keyword>
<evidence type="ECO:0000256" key="4">
    <source>
        <dbReference type="ARBA" id="ARBA00023134"/>
    </source>
</evidence>
<feature type="domain" description="Dynamin N-terminal" evidence="6">
    <location>
        <begin position="90"/>
        <end position="260"/>
    </location>
</feature>